<evidence type="ECO:0000313" key="8">
    <source>
        <dbReference type="Proteomes" id="UP000532936"/>
    </source>
</evidence>
<comment type="function">
    <text evidence="5">Toxic component of a toxin-antitoxin (TA) system. An RNase.</text>
</comment>
<keyword evidence="2 5" id="KW-0540">Nuclease</keyword>
<feature type="domain" description="PIN" evidence="6">
    <location>
        <begin position="2"/>
        <end position="112"/>
    </location>
</feature>
<dbReference type="Gene3D" id="3.40.50.1010">
    <property type="entry name" value="5'-nuclease"/>
    <property type="match status" value="1"/>
</dbReference>
<comment type="cofactor">
    <cofactor evidence="5">
        <name>Mg(2+)</name>
        <dbReference type="ChEBI" id="CHEBI:18420"/>
    </cofactor>
</comment>
<keyword evidence="4 5" id="KW-0378">Hydrolase</keyword>
<feature type="binding site" evidence="5">
    <location>
        <position position="86"/>
    </location>
    <ligand>
        <name>Mg(2+)</name>
        <dbReference type="ChEBI" id="CHEBI:18420"/>
    </ligand>
</feature>
<dbReference type="Proteomes" id="UP000532936">
    <property type="component" value="Unassembled WGS sequence"/>
</dbReference>
<accession>A0A7W6EYH6</accession>
<comment type="caution">
    <text evidence="7">The sequence shown here is derived from an EMBL/GenBank/DDBJ whole genome shotgun (WGS) entry which is preliminary data.</text>
</comment>
<keyword evidence="1 5" id="KW-1277">Toxin-antitoxin system</keyword>
<organism evidence="7 8">
    <name type="scientific">Brevundimonas mediterranea</name>
    <dbReference type="NCBI Taxonomy" id="74329"/>
    <lineage>
        <taxon>Bacteria</taxon>
        <taxon>Pseudomonadati</taxon>
        <taxon>Pseudomonadota</taxon>
        <taxon>Alphaproteobacteria</taxon>
        <taxon>Caulobacterales</taxon>
        <taxon>Caulobacteraceae</taxon>
        <taxon>Brevundimonas</taxon>
    </lineage>
</organism>
<dbReference type="InterPro" id="IPR022907">
    <property type="entry name" value="VapC_family"/>
</dbReference>
<dbReference type="InterPro" id="IPR029060">
    <property type="entry name" value="PIN-like_dom_sf"/>
</dbReference>
<dbReference type="RefSeq" id="WP_183194919.1">
    <property type="nucleotide sequence ID" value="NZ_JACIDA010000001.1"/>
</dbReference>
<evidence type="ECO:0000256" key="2">
    <source>
        <dbReference type="ARBA" id="ARBA00022722"/>
    </source>
</evidence>
<proteinExistence type="inferred from homology"/>
<feature type="binding site" evidence="5">
    <location>
        <position position="5"/>
    </location>
    <ligand>
        <name>Mg(2+)</name>
        <dbReference type="ChEBI" id="CHEBI:18420"/>
    </ligand>
</feature>
<keyword evidence="5" id="KW-0460">Magnesium</keyword>
<dbReference type="GO" id="GO:0016787">
    <property type="term" value="F:hydrolase activity"/>
    <property type="evidence" value="ECO:0007669"/>
    <property type="project" value="UniProtKB-KW"/>
</dbReference>
<dbReference type="InterPro" id="IPR002716">
    <property type="entry name" value="PIN_dom"/>
</dbReference>
<dbReference type="EMBL" id="JACIDA010000001">
    <property type="protein sequence ID" value="MBB3870658.1"/>
    <property type="molecule type" value="Genomic_DNA"/>
</dbReference>
<dbReference type="GO" id="GO:0000287">
    <property type="term" value="F:magnesium ion binding"/>
    <property type="evidence" value="ECO:0007669"/>
    <property type="project" value="UniProtKB-UniRule"/>
</dbReference>
<keyword evidence="3 5" id="KW-0479">Metal-binding</keyword>
<dbReference type="SUPFAM" id="SSF88723">
    <property type="entry name" value="PIN domain-like"/>
    <property type="match status" value="1"/>
</dbReference>
<reference evidence="7 8" key="1">
    <citation type="submission" date="2020-08" db="EMBL/GenBank/DDBJ databases">
        <title>Genomic Encyclopedia of Type Strains, Phase IV (KMG-IV): sequencing the most valuable type-strain genomes for metagenomic binning, comparative biology and taxonomic classification.</title>
        <authorList>
            <person name="Goeker M."/>
        </authorList>
    </citation>
    <scope>NUCLEOTIDE SEQUENCE [LARGE SCALE GENOMIC DNA]</scope>
    <source>
        <strain evidence="7 8">DSM 14878</strain>
    </source>
</reference>
<keyword evidence="5" id="KW-0800">Toxin</keyword>
<dbReference type="Pfam" id="PF01850">
    <property type="entry name" value="PIN"/>
    <property type="match status" value="1"/>
</dbReference>
<sequence>MILADSSVWIAHLRSTDQTLVERLRGEDILCHPAIIGELAAGNLANRRAFLTQLSLLPTAVAASHQEVLTLIEKNRLFGIGVGYLDLHLLASTRLTQGARLWTRDRRLQDAARTLDLAAVLDH</sequence>
<evidence type="ECO:0000256" key="3">
    <source>
        <dbReference type="ARBA" id="ARBA00022723"/>
    </source>
</evidence>
<evidence type="ECO:0000256" key="1">
    <source>
        <dbReference type="ARBA" id="ARBA00022649"/>
    </source>
</evidence>
<evidence type="ECO:0000256" key="4">
    <source>
        <dbReference type="ARBA" id="ARBA00022801"/>
    </source>
</evidence>
<dbReference type="EC" id="3.1.-.-" evidence="5"/>
<dbReference type="GO" id="GO:0004540">
    <property type="term" value="F:RNA nuclease activity"/>
    <property type="evidence" value="ECO:0007669"/>
    <property type="project" value="InterPro"/>
</dbReference>
<protein>
    <recommendedName>
        <fullName evidence="5">Ribonuclease VapC</fullName>
        <shortName evidence="5">RNase VapC</shortName>
        <ecNumber evidence="5">3.1.-.-</ecNumber>
    </recommendedName>
    <alternativeName>
        <fullName evidence="5">Toxin VapC</fullName>
    </alternativeName>
</protein>
<name>A0A7W6EYH6_9CAUL</name>
<dbReference type="AlphaFoldDB" id="A0A7W6EYH6"/>
<evidence type="ECO:0000259" key="6">
    <source>
        <dbReference type="Pfam" id="PF01850"/>
    </source>
</evidence>
<dbReference type="GO" id="GO:0090729">
    <property type="term" value="F:toxin activity"/>
    <property type="evidence" value="ECO:0007669"/>
    <property type="project" value="UniProtKB-KW"/>
</dbReference>
<evidence type="ECO:0000256" key="5">
    <source>
        <dbReference type="HAMAP-Rule" id="MF_00265"/>
    </source>
</evidence>
<dbReference type="HAMAP" id="MF_00265">
    <property type="entry name" value="VapC_Nob1"/>
    <property type="match status" value="1"/>
</dbReference>
<evidence type="ECO:0000313" key="7">
    <source>
        <dbReference type="EMBL" id="MBB3870658.1"/>
    </source>
</evidence>
<comment type="similarity">
    <text evidence="5">Belongs to the PINc/VapC protein family.</text>
</comment>
<gene>
    <name evidence="5" type="primary">vapC</name>
    <name evidence="7" type="ORF">GGR11_000172</name>
</gene>